<evidence type="ECO:0000313" key="8">
    <source>
        <dbReference type="EMBL" id="RMW46410.1"/>
    </source>
</evidence>
<organism evidence="5 11">
    <name type="scientific">Lactiplantibacillus pentosus</name>
    <name type="common">Lactobacillus pentosus</name>
    <dbReference type="NCBI Taxonomy" id="1589"/>
    <lineage>
        <taxon>Bacteria</taxon>
        <taxon>Bacillati</taxon>
        <taxon>Bacillota</taxon>
        <taxon>Bacilli</taxon>
        <taxon>Lactobacillales</taxon>
        <taxon>Lactobacillaceae</taxon>
        <taxon>Lactiplantibacillus</taxon>
    </lineage>
</organism>
<name>A0A241RR49_LACPE</name>
<keyword evidence="1" id="KW-0805">Transcription regulation</keyword>
<dbReference type="InterPro" id="IPR023187">
    <property type="entry name" value="Tscrpt_reg_MarR-type_CS"/>
</dbReference>
<dbReference type="EMBL" id="JAVLAO010000001">
    <property type="protein sequence ID" value="MDT7038011.1"/>
    <property type="molecule type" value="Genomic_DNA"/>
</dbReference>
<evidence type="ECO:0000313" key="10">
    <source>
        <dbReference type="Proteomes" id="UP000276249"/>
    </source>
</evidence>
<dbReference type="Pfam" id="PF12802">
    <property type="entry name" value="MarR_2"/>
    <property type="match status" value="1"/>
</dbReference>
<evidence type="ECO:0000256" key="3">
    <source>
        <dbReference type="ARBA" id="ARBA00023163"/>
    </source>
</evidence>
<dbReference type="PROSITE" id="PS01117">
    <property type="entry name" value="HTH_MARR_1"/>
    <property type="match status" value="1"/>
</dbReference>
<dbReference type="GO" id="GO:0003677">
    <property type="term" value="F:DNA binding"/>
    <property type="evidence" value="ECO:0007669"/>
    <property type="project" value="UniProtKB-KW"/>
</dbReference>
<evidence type="ECO:0000313" key="5">
    <source>
        <dbReference type="EMBL" id="MDF2313924.1"/>
    </source>
</evidence>
<protein>
    <submittedName>
        <fullName evidence="5">MarR family transcriptional regulator</fullName>
    </submittedName>
</protein>
<reference evidence="5" key="4">
    <citation type="journal article" date="2023" name="Front Nutr">
        <title>Lactiplantibacillus pentosus P2020 protects the hyperuricemia and renal inflammation in mice.</title>
        <authorList>
            <person name="Wang Z."/>
            <person name="Song L."/>
            <person name="Li X."/>
            <person name="Xiao Y."/>
            <person name="Huang Y."/>
            <person name="Zhang Y."/>
            <person name="Li J."/>
            <person name="Li M."/>
            <person name="Ren Z."/>
        </authorList>
    </citation>
    <scope>NUCLEOTIDE SEQUENCE</scope>
    <source>
        <strain evidence="5">P2000</strain>
    </source>
</reference>
<sequence>MTDHNRDLFNSFGQLFQNRAFMMAMAQQFHFGDRGNDRGGRGQMGILRVLADAPAGLTNAEIAEILDIRPSSVSATLSRLEDAELITREPSPRDKRVVIIKLSARGQEMAAHRVQGTNDLADQLFGNLTDEECEQLQRLLAKLRANADGIDIRELMHFGQQHGFGPHPGWGRGPRWFN</sequence>
<dbReference type="InterPro" id="IPR000835">
    <property type="entry name" value="HTH_MarR-typ"/>
</dbReference>
<reference evidence="7 9" key="1">
    <citation type="submission" date="2018-03" db="EMBL/GenBank/DDBJ databases">
        <title>Draft Genome Sequences of six Lactobacillus pentosus Strains Isolated from Brines of Traditionally Fermented Spanish-Style Green Table Olives.</title>
        <authorList>
            <person name="Calero-Delgado B."/>
            <person name="Martin-Platero A.M."/>
            <person name="Perez-Pulido A.J."/>
            <person name="Benitez-Cabello A."/>
            <person name="Casimiro-Soriguer C.S."/>
            <person name="Martinez-Bueno M."/>
            <person name="Arroyo-Lopez F.N."/>
            <person name="Rodriguez-Gomez F."/>
            <person name="Bautista-Gallego J."/>
            <person name="Garrido-Fernandez A."/>
            <person name="Jimenez-Diaz R."/>
        </authorList>
    </citation>
    <scope>NUCLEOTIDE SEQUENCE [LARGE SCALE GENOMIC DNA]</scope>
    <source>
        <strain evidence="7 9">IG2</strain>
    </source>
</reference>
<dbReference type="Proteomes" id="UP000238378">
    <property type="component" value="Unassembled WGS sequence"/>
</dbReference>
<accession>A0A241RR49</accession>
<gene>
    <name evidence="7" type="ORF">C6Y08_11605</name>
    <name evidence="8" type="ORF">D6U18_10665</name>
    <name evidence="5" type="ORF">OOJ94_13970</name>
    <name evidence="6" type="ORF">RI555_03165</name>
</gene>
<dbReference type="SMART" id="SM00347">
    <property type="entry name" value="HTH_MARR"/>
    <property type="match status" value="1"/>
</dbReference>
<dbReference type="InterPro" id="IPR036390">
    <property type="entry name" value="WH_DNA-bd_sf"/>
</dbReference>
<dbReference type="AlphaFoldDB" id="A0A241RR49"/>
<dbReference type="Proteomes" id="UP001151834">
    <property type="component" value="Unassembled WGS sequence"/>
</dbReference>
<dbReference type="PROSITE" id="PS50995">
    <property type="entry name" value="HTH_MARR_2"/>
    <property type="match status" value="1"/>
</dbReference>
<keyword evidence="9" id="KW-1185">Reference proteome</keyword>
<evidence type="ECO:0000313" key="9">
    <source>
        <dbReference type="Proteomes" id="UP000238378"/>
    </source>
</evidence>
<dbReference type="Gene3D" id="1.10.10.10">
    <property type="entry name" value="Winged helix-like DNA-binding domain superfamily/Winged helix DNA-binding domain"/>
    <property type="match status" value="1"/>
</dbReference>
<evidence type="ECO:0000256" key="1">
    <source>
        <dbReference type="ARBA" id="ARBA00023015"/>
    </source>
</evidence>
<dbReference type="SUPFAM" id="SSF46785">
    <property type="entry name" value="Winged helix' DNA-binding domain"/>
    <property type="match status" value="1"/>
</dbReference>
<reference evidence="8 10" key="2">
    <citation type="submission" date="2018-10" db="EMBL/GenBank/DDBJ databases">
        <title>Genome sequences of five Lactobacillus pentosus strains isolated from brines of traditionally fermented spanish-style green table olives and differences between them.</title>
        <authorList>
            <person name="Jimenez Diaz R."/>
        </authorList>
    </citation>
    <scope>NUCLEOTIDE SEQUENCE [LARGE SCALE GENOMIC DNA]</scope>
    <source>
        <strain evidence="8 10">IG10</strain>
    </source>
</reference>
<dbReference type="CDD" id="cd00090">
    <property type="entry name" value="HTH_ARSR"/>
    <property type="match status" value="1"/>
</dbReference>
<reference evidence="5" key="3">
    <citation type="submission" date="2022-11" db="EMBL/GenBank/DDBJ databases">
        <authorList>
            <person name="Wang Z."/>
        </authorList>
    </citation>
    <scope>NUCLEOTIDE SEQUENCE</scope>
    <source>
        <strain evidence="5">P2000</strain>
    </source>
</reference>
<dbReference type="Proteomes" id="UP001263852">
    <property type="component" value="Unassembled WGS sequence"/>
</dbReference>
<dbReference type="EMBL" id="RDCJ01000096">
    <property type="protein sequence ID" value="RMW46410.1"/>
    <property type="molecule type" value="Genomic_DNA"/>
</dbReference>
<dbReference type="RefSeq" id="WP_050340166.1">
    <property type="nucleotide sequence ID" value="NZ_BOUG01000014.1"/>
</dbReference>
<dbReference type="PRINTS" id="PR00598">
    <property type="entry name" value="HTHMARR"/>
</dbReference>
<dbReference type="PANTHER" id="PTHR33164">
    <property type="entry name" value="TRANSCRIPTIONAL REGULATOR, MARR FAMILY"/>
    <property type="match status" value="1"/>
</dbReference>
<evidence type="ECO:0000313" key="6">
    <source>
        <dbReference type="EMBL" id="MDT7038011.1"/>
    </source>
</evidence>
<keyword evidence="2" id="KW-0238">DNA-binding</keyword>
<keyword evidence="3" id="KW-0804">Transcription</keyword>
<evidence type="ECO:0000313" key="7">
    <source>
        <dbReference type="EMBL" id="PRO93962.1"/>
    </source>
</evidence>
<dbReference type="InterPro" id="IPR011991">
    <property type="entry name" value="ArsR-like_HTH"/>
</dbReference>
<dbReference type="InterPro" id="IPR036388">
    <property type="entry name" value="WH-like_DNA-bd_sf"/>
</dbReference>
<dbReference type="PANTHER" id="PTHR33164:SF43">
    <property type="entry name" value="HTH-TYPE TRANSCRIPTIONAL REPRESSOR YETL"/>
    <property type="match status" value="1"/>
</dbReference>
<reference evidence="6" key="5">
    <citation type="submission" date="2023-08" db="EMBL/GenBank/DDBJ databases">
        <authorList>
            <person name="Page C.A."/>
            <person name="Perez-Diaz I.M."/>
        </authorList>
    </citation>
    <scope>NUCLEOTIDE SEQUENCE</scope>
    <source>
        <strain evidence="6">1.8.9</strain>
    </source>
</reference>
<dbReference type="GO" id="GO:0003700">
    <property type="term" value="F:DNA-binding transcription factor activity"/>
    <property type="evidence" value="ECO:0007669"/>
    <property type="project" value="InterPro"/>
</dbReference>
<dbReference type="EMBL" id="JAPEQV010000019">
    <property type="protein sequence ID" value="MDF2313924.1"/>
    <property type="molecule type" value="Genomic_DNA"/>
</dbReference>
<dbReference type="GO" id="GO:0006950">
    <property type="term" value="P:response to stress"/>
    <property type="evidence" value="ECO:0007669"/>
    <property type="project" value="TreeGrafter"/>
</dbReference>
<dbReference type="KEGG" id="lpg:BB562_03000"/>
<dbReference type="InterPro" id="IPR039422">
    <property type="entry name" value="MarR/SlyA-like"/>
</dbReference>
<feature type="domain" description="HTH marR-type" evidence="4">
    <location>
        <begin position="5"/>
        <end position="145"/>
    </location>
</feature>
<comment type="caution">
    <text evidence="5">The sequence shown here is derived from an EMBL/GenBank/DDBJ whole genome shotgun (WGS) entry which is preliminary data.</text>
</comment>
<evidence type="ECO:0000256" key="2">
    <source>
        <dbReference type="ARBA" id="ARBA00023125"/>
    </source>
</evidence>
<evidence type="ECO:0000259" key="4">
    <source>
        <dbReference type="PROSITE" id="PS50995"/>
    </source>
</evidence>
<proteinExistence type="predicted"/>
<evidence type="ECO:0000313" key="11">
    <source>
        <dbReference type="Proteomes" id="UP001151834"/>
    </source>
</evidence>
<dbReference type="EMBL" id="PVOB01000200">
    <property type="protein sequence ID" value="PRO93962.1"/>
    <property type="molecule type" value="Genomic_DNA"/>
</dbReference>
<dbReference type="Proteomes" id="UP000276249">
    <property type="component" value="Unassembled WGS sequence"/>
</dbReference>